<reference evidence="1" key="1">
    <citation type="submission" date="2020-02" db="EMBL/GenBank/DDBJ databases">
        <title>Genome sequencing of the panga catfish, Pangasius djambal.</title>
        <authorList>
            <person name="Wen M."/>
            <person name="Zahm M."/>
            <person name="Roques C."/>
            <person name="Cabau C."/>
            <person name="Klopp C."/>
            <person name="Donnadieu C."/>
            <person name="Jouanno E."/>
            <person name="Avarre J.-C."/>
            <person name="Campet M."/>
            <person name="Ha T."/>
            <person name="Dugue R."/>
            <person name="Lampietro C."/>
            <person name="Louis A."/>
            <person name="Herpin A."/>
            <person name="Echchiki A."/>
            <person name="Berthelot C."/>
            <person name="Parey E."/>
            <person name="Roest-Crollius H."/>
            <person name="Braasch I."/>
            <person name="Postlethwait J.H."/>
            <person name="Bobe J."/>
            <person name="Montfort J."/>
            <person name="Bouchez O."/>
            <person name="Begum T."/>
            <person name="Schartl M."/>
            <person name="Gustiano R."/>
            <person name="Guiguen Y."/>
        </authorList>
    </citation>
    <scope>NUCLEOTIDE SEQUENCE</scope>
    <source>
        <strain evidence="1">Pdj_M5554</strain>
    </source>
</reference>
<organism evidence="1 2">
    <name type="scientific">Pangasius djambal</name>
    <dbReference type="NCBI Taxonomy" id="1691987"/>
    <lineage>
        <taxon>Eukaryota</taxon>
        <taxon>Metazoa</taxon>
        <taxon>Chordata</taxon>
        <taxon>Craniata</taxon>
        <taxon>Vertebrata</taxon>
        <taxon>Euteleostomi</taxon>
        <taxon>Actinopterygii</taxon>
        <taxon>Neopterygii</taxon>
        <taxon>Teleostei</taxon>
        <taxon>Ostariophysi</taxon>
        <taxon>Siluriformes</taxon>
        <taxon>Pangasiidae</taxon>
        <taxon>Pangasius</taxon>
    </lineage>
</organism>
<dbReference type="Proteomes" id="UP000830395">
    <property type="component" value="Chromosome 17"/>
</dbReference>
<protein>
    <submittedName>
        <fullName evidence="1">Uncharacterized protein</fullName>
    </submittedName>
</protein>
<proteinExistence type="predicted"/>
<comment type="caution">
    <text evidence="1">The sequence shown here is derived from an EMBL/GenBank/DDBJ whole genome shotgun (WGS) entry which is preliminary data.</text>
</comment>
<dbReference type="EMBL" id="CM040991">
    <property type="protein sequence ID" value="MCJ8742827.1"/>
    <property type="molecule type" value="Genomic_DNA"/>
</dbReference>
<name>A0ACC5Z4P9_9TELE</name>
<gene>
    <name evidence="1" type="ORF">PDJAM_G00086800</name>
</gene>
<accession>A0ACC5Z4P9</accession>
<evidence type="ECO:0000313" key="1">
    <source>
        <dbReference type="EMBL" id="MCJ8742827.1"/>
    </source>
</evidence>
<sequence>MAFLGSAVRRAVAYRRPLGSLYRPAARCYSVQSEHTTEKSVPYAKTLKQEEGQNGPTKPLPRSADAVVIGGGSLGCQTLYHLCKMGMTNVVLLERDRLTAGTTWHTAGLLWQLRPSDTEVELLAHTRNVISSELEEETGLETGWIQNGGLFIASNKQRLDEYKRLMSLGKVYGIESYVLSPAETKELYPLMNVRDLYGTLYVPKDGTMDPAGTCTTLSRAAAARGATVIENCPVTGIQVKTDHMGVRRVKAVETDFGTIETPCVVNCAGVWATKLGKMAGVNVPLIAMHHAYVVTERIEGIQNMPNVRDHDASVYLRLQGDALSVGGYEQNPIFWDEVSDKFAFSLFDLDWDVFMQHIEGAVNRVPALERTGIKSTVCGPESFTADHKPLMGEAPEVRGFFLGCGFNSAGMMLGGGCGKELAHWIIHGRPEKDMYGYDIRRFHHSLTNNNHWIRERSHESYAKNYSVVFPFDEPLASRNMRKDPFHQIRDECLACRNTVAVFNMSYFGKFYLTGPDAKKAADWLFTADVNKAPGSTVYTCMLNKKGGTEADLTVSRLEPGPAHLPLAPEFNDDAYYLAVGGGVAQHNWSHVGTVLQDRGFNCTLTDHSEDMGMLSIQGPKSRDLLQEVVDADLSNEAFPFSTHKIVTAAGHEVRAMRLSFVGELGWELHIPKDSCLPVYQAVMAAGAKYGVKNAAYRAIDSLSIEKGYRHWHADLRPDDTPLEAGLAFTCKMKSSIPFLGRQALETQKAEGLRRRIVCFTIDEKVPMFGLEAIFRNGVPVGHLRRAEFGYAINKTIGYGYVRNPDGGVVSPDFIRSGEFTLERMGVAYKAKAHLKSPFDPENRRVKGIYSSE</sequence>
<keyword evidence="2" id="KW-1185">Reference proteome</keyword>
<evidence type="ECO:0000313" key="2">
    <source>
        <dbReference type="Proteomes" id="UP000830395"/>
    </source>
</evidence>